<dbReference type="STRING" id="1163617.SCD_n02234"/>
<feature type="transmembrane region" description="Helical" evidence="1">
    <location>
        <begin position="41"/>
        <end position="61"/>
    </location>
</feature>
<accession>S6B6A4</accession>
<dbReference type="EMBL" id="AP013066">
    <property type="protein sequence ID" value="BAN36042.1"/>
    <property type="molecule type" value="Genomic_DNA"/>
</dbReference>
<name>S6B6A4_SULDS</name>
<dbReference type="AlphaFoldDB" id="S6B6A4"/>
<dbReference type="eggNOG" id="ENOG50332B5">
    <property type="taxonomic scope" value="Bacteria"/>
</dbReference>
<keyword evidence="1" id="KW-0812">Transmembrane</keyword>
<evidence type="ECO:0000256" key="1">
    <source>
        <dbReference type="SAM" id="Phobius"/>
    </source>
</evidence>
<dbReference type="HOGENOM" id="CLU_2541328_0_0_4"/>
<sequence>MTQMRDLMPLLMKQRNGYHWTKDDRQHIRKHLRNLARISPYIILFVAPGGLFLLPVMAWWLDRRRIKRNADAQRARNEAANRK</sequence>
<dbReference type="KEGG" id="sdr:SCD_n02234"/>
<proteinExistence type="predicted"/>
<protein>
    <submittedName>
        <fullName evidence="2">Uncharacterized protein</fullName>
    </submittedName>
</protein>
<organism evidence="2 3">
    <name type="scientific">Sulfuricella denitrificans (strain DSM 22764 / NBRC 105220 / skB26)</name>
    <dbReference type="NCBI Taxonomy" id="1163617"/>
    <lineage>
        <taxon>Bacteria</taxon>
        <taxon>Pseudomonadati</taxon>
        <taxon>Pseudomonadota</taxon>
        <taxon>Betaproteobacteria</taxon>
        <taxon>Nitrosomonadales</taxon>
        <taxon>Sulfuricellaceae</taxon>
        <taxon>Sulfuricella</taxon>
    </lineage>
</organism>
<keyword evidence="1" id="KW-0472">Membrane</keyword>
<dbReference type="Proteomes" id="UP000015559">
    <property type="component" value="Chromosome"/>
</dbReference>
<gene>
    <name evidence="2" type="ORF">SCD_n02234</name>
</gene>
<evidence type="ECO:0000313" key="2">
    <source>
        <dbReference type="EMBL" id="BAN36042.1"/>
    </source>
</evidence>
<reference evidence="2 3" key="1">
    <citation type="journal article" date="2012" name="Appl. Environ. Microbiol.">
        <title>Draft genome sequence of a psychrotolerant sulfur-oxidizing bacterium, Sulfuricella denitrificans skB26, and proteomic insights into cold adaptation.</title>
        <authorList>
            <person name="Watanabe T."/>
            <person name="Kojima H."/>
            <person name="Fukui M."/>
        </authorList>
    </citation>
    <scope>NUCLEOTIDE SEQUENCE [LARGE SCALE GENOMIC DNA]</scope>
    <source>
        <strain evidence="3">skB26</strain>
    </source>
</reference>
<keyword evidence="3" id="KW-1185">Reference proteome</keyword>
<evidence type="ECO:0000313" key="3">
    <source>
        <dbReference type="Proteomes" id="UP000015559"/>
    </source>
</evidence>
<keyword evidence="1" id="KW-1133">Transmembrane helix</keyword>